<gene>
    <name evidence="1" type="ORF">Tci_916980</name>
</gene>
<accession>A0A699WJV4</accession>
<comment type="caution">
    <text evidence="1">The sequence shown here is derived from an EMBL/GenBank/DDBJ whole genome shotgun (WGS) entry which is preliminary data.</text>
</comment>
<reference evidence="1" key="1">
    <citation type="journal article" date="2019" name="Sci. Rep.">
        <title>Draft genome of Tanacetum cinerariifolium, the natural source of mosquito coil.</title>
        <authorList>
            <person name="Yamashiro T."/>
            <person name="Shiraishi A."/>
            <person name="Satake H."/>
            <person name="Nakayama K."/>
        </authorList>
    </citation>
    <scope>NUCLEOTIDE SEQUENCE</scope>
</reference>
<sequence>MSLLNVGYIDDSCNKQALETEMTQLKDTVTSLKIKNDGYKVTNANL</sequence>
<feature type="non-terminal residue" evidence="1">
    <location>
        <position position="46"/>
    </location>
</feature>
<evidence type="ECO:0000313" key="1">
    <source>
        <dbReference type="EMBL" id="GFD45011.1"/>
    </source>
</evidence>
<organism evidence="1">
    <name type="scientific">Tanacetum cinerariifolium</name>
    <name type="common">Dalmatian daisy</name>
    <name type="synonym">Chrysanthemum cinerariifolium</name>
    <dbReference type="NCBI Taxonomy" id="118510"/>
    <lineage>
        <taxon>Eukaryota</taxon>
        <taxon>Viridiplantae</taxon>
        <taxon>Streptophyta</taxon>
        <taxon>Embryophyta</taxon>
        <taxon>Tracheophyta</taxon>
        <taxon>Spermatophyta</taxon>
        <taxon>Magnoliopsida</taxon>
        <taxon>eudicotyledons</taxon>
        <taxon>Gunneridae</taxon>
        <taxon>Pentapetalae</taxon>
        <taxon>asterids</taxon>
        <taxon>campanulids</taxon>
        <taxon>Asterales</taxon>
        <taxon>Asteraceae</taxon>
        <taxon>Asteroideae</taxon>
        <taxon>Anthemideae</taxon>
        <taxon>Anthemidinae</taxon>
        <taxon>Tanacetum</taxon>
    </lineage>
</organism>
<name>A0A699WJV4_TANCI</name>
<dbReference type="EMBL" id="BKCJ011637676">
    <property type="protein sequence ID" value="GFD45011.1"/>
    <property type="molecule type" value="Genomic_DNA"/>
</dbReference>
<protein>
    <submittedName>
        <fullName evidence="1">Uncharacterized protein</fullName>
    </submittedName>
</protein>
<proteinExistence type="predicted"/>
<dbReference type="AlphaFoldDB" id="A0A699WJV4"/>